<keyword evidence="10" id="KW-1133">Transmembrane helix</keyword>
<gene>
    <name evidence="18" type="ORF">CR201_G0047108</name>
</gene>
<evidence type="ECO:0000256" key="11">
    <source>
        <dbReference type="ARBA" id="ARBA00023128"/>
    </source>
</evidence>
<evidence type="ECO:0000256" key="9">
    <source>
        <dbReference type="ARBA" id="ARBA00022787"/>
    </source>
</evidence>
<evidence type="ECO:0000256" key="1">
    <source>
        <dbReference type="ARBA" id="ARBA00004374"/>
    </source>
</evidence>
<proteinExistence type="inferred from homology"/>
<evidence type="ECO:0000256" key="10">
    <source>
        <dbReference type="ARBA" id="ARBA00022989"/>
    </source>
</evidence>
<evidence type="ECO:0000256" key="13">
    <source>
        <dbReference type="ARBA" id="ARBA00023180"/>
    </source>
</evidence>
<keyword evidence="13" id="KW-0325">Glycoprotein</keyword>
<dbReference type="InterPro" id="IPR007603">
    <property type="entry name" value="Choline_transptr-like"/>
</dbReference>
<dbReference type="GO" id="GO:0006656">
    <property type="term" value="P:phosphatidylcholine biosynthetic process"/>
    <property type="evidence" value="ECO:0007669"/>
    <property type="project" value="UniProtKB-ARBA"/>
</dbReference>
<dbReference type="GO" id="GO:0015220">
    <property type="term" value="F:choline transmembrane transporter activity"/>
    <property type="evidence" value="ECO:0007669"/>
    <property type="project" value="UniProtKB-ARBA"/>
</dbReference>
<evidence type="ECO:0000256" key="4">
    <source>
        <dbReference type="ARBA" id="ARBA00022448"/>
    </source>
</evidence>
<evidence type="ECO:0000313" key="18">
    <source>
        <dbReference type="EMBL" id="PNJ14418.1"/>
    </source>
</evidence>
<keyword evidence="8" id="KW-0812">Transmembrane</keyword>
<keyword evidence="12" id="KW-0472">Membrane</keyword>
<evidence type="ECO:0000256" key="6">
    <source>
        <dbReference type="ARBA" id="ARBA00022475"/>
    </source>
</evidence>
<reference evidence="18" key="1">
    <citation type="submission" date="2017-12" db="EMBL/GenBank/DDBJ databases">
        <title>High-resolution comparative analysis of great ape genomes.</title>
        <authorList>
            <person name="Pollen A."/>
            <person name="Hastie A."/>
            <person name="Hormozdiari F."/>
            <person name="Dougherty M."/>
            <person name="Liu R."/>
            <person name="Chaisson M."/>
            <person name="Hoppe E."/>
            <person name="Hill C."/>
            <person name="Pang A."/>
            <person name="Hillier L."/>
            <person name="Baker C."/>
            <person name="Armstrong J."/>
            <person name="Shendure J."/>
            <person name="Paten B."/>
            <person name="Wilson R."/>
            <person name="Chao H."/>
            <person name="Schneider V."/>
            <person name="Ventura M."/>
            <person name="Kronenberg Z."/>
            <person name="Murali S."/>
            <person name="Gordon D."/>
            <person name="Cantsilieris S."/>
            <person name="Munson K."/>
            <person name="Nelson B."/>
            <person name="Raja A."/>
            <person name="Underwood J."/>
            <person name="Diekhans M."/>
            <person name="Fiddes I."/>
            <person name="Haussler D."/>
            <person name="Eichler E."/>
        </authorList>
    </citation>
    <scope>NUCLEOTIDE SEQUENCE [LARGE SCALE GENOMIC DNA]</scope>
    <source>
        <strain evidence="18">Susie</strain>
    </source>
</reference>
<comment type="function">
    <text evidence="17">Choline transporter.</text>
</comment>
<feature type="non-terminal residue" evidence="18">
    <location>
        <position position="1"/>
    </location>
</feature>
<keyword evidence="4" id="KW-0813">Transport</keyword>
<comment type="subunit">
    <text evidence="16">Interacts with COCH.</text>
</comment>
<dbReference type="PANTHER" id="PTHR12385:SF34">
    <property type="entry name" value="CHOLINE TRANSPORTER-LIKE PROTEIN 2"/>
    <property type="match status" value="1"/>
</dbReference>
<comment type="catalytic activity">
    <reaction evidence="14">
        <text>choline(out) + n H(+)(in) = choline(in) + n H(+)(out)</text>
        <dbReference type="Rhea" id="RHEA:75463"/>
        <dbReference type="ChEBI" id="CHEBI:15354"/>
        <dbReference type="ChEBI" id="CHEBI:15378"/>
    </reaction>
</comment>
<organism evidence="18">
    <name type="scientific">Pongo abelii</name>
    <name type="common">Sumatran orangutan</name>
    <name type="synonym">Pongo pygmaeus abelii</name>
    <dbReference type="NCBI Taxonomy" id="9601"/>
    <lineage>
        <taxon>Eukaryota</taxon>
        <taxon>Metazoa</taxon>
        <taxon>Chordata</taxon>
        <taxon>Craniata</taxon>
        <taxon>Vertebrata</taxon>
        <taxon>Euteleostomi</taxon>
        <taxon>Mammalia</taxon>
        <taxon>Eutheria</taxon>
        <taxon>Euarchontoglires</taxon>
        <taxon>Primates</taxon>
        <taxon>Haplorrhini</taxon>
        <taxon>Catarrhini</taxon>
        <taxon>Hominidae</taxon>
        <taxon>Pongo</taxon>
    </lineage>
</organism>
<evidence type="ECO:0000256" key="5">
    <source>
        <dbReference type="ARBA" id="ARBA00022449"/>
    </source>
</evidence>
<comment type="subcellular location">
    <subcellularLocation>
        <location evidence="2 17">Cell membrane</location>
        <topology evidence="2 17">Multi-pass membrane protein</topology>
    </subcellularLocation>
    <subcellularLocation>
        <location evidence="1">Mitochondrion outer membrane</location>
        <topology evidence="1">Multi-pass membrane protein</topology>
    </subcellularLocation>
</comment>
<comment type="caution">
    <text evidence="18">The sequence shown here is derived from an EMBL/GenBank/DDBJ whole genome shotgun (WGS) entry which is preliminary data.</text>
</comment>
<name>A0A2J8S0X6_PONAB</name>
<evidence type="ECO:0000256" key="7">
    <source>
        <dbReference type="ARBA" id="ARBA00022553"/>
    </source>
</evidence>
<dbReference type="EMBL" id="NDHI03003626">
    <property type="protein sequence ID" value="PNJ14418.1"/>
    <property type="molecule type" value="Genomic_DNA"/>
</dbReference>
<dbReference type="GO" id="GO:0005886">
    <property type="term" value="C:plasma membrane"/>
    <property type="evidence" value="ECO:0007669"/>
    <property type="project" value="UniProtKB-SubCell"/>
</dbReference>
<evidence type="ECO:0000256" key="3">
    <source>
        <dbReference type="ARBA" id="ARBA00007168"/>
    </source>
</evidence>
<keyword evidence="7" id="KW-0597">Phosphoprotein</keyword>
<comment type="similarity">
    <text evidence="3 17">Belongs to the CTL (choline transporter-like) family.</text>
</comment>
<dbReference type="GO" id="GO:0015297">
    <property type="term" value="F:antiporter activity"/>
    <property type="evidence" value="ECO:0007669"/>
    <property type="project" value="UniProtKB-KW"/>
</dbReference>
<dbReference type="PANTHER" id="PTHR12385">
    <property type="entry name" value="CHOLINE TRANSPORTER-LIKE (SLC FAMILY 44)"/>
    <property type="match status" value="1"/>
</dbReference>
<evidence type="ECO:0000256" key="15">
    <source>
        <dbReference type="ARBA" id="ARBA00036560"/>
    </source>
</evidence>
<evidence type="ECO:0000256" key="12">
    <source>
        <dbReference type="ARBA" id="ARBA00023136"/>
    </source>
</evidence>
<keyword evidence="9" id="KW-1000">Mitochondrion outer membrane</keyword>
<keyword evidence="6" id="KW-1003">Cell membrane</keyword>
<dbReference type="GO" id="GO:0005741">
    <property type="term" value="C:mitochondrial outer membrane"/>
    <property type="evidence" value="ECO:0007669"/>
    <property type="project" value="UniProtKB-SubCell"/>
</dbReference>
<dbReference type="Pfam" id="PF04515">
    <property type="entry name" value="Choline_transpo"/>
    <property type="match status" value="1"/>
</dbReference>
<evidence type="ECO:0000256" key="2">
    <source>
        <dbReference type="ARBA" id="ARBA00004651"/>
    </source>
</evidence>
<keyword evidence="11" id="KW-0496">Mitochondrion</keyword>
<protein>
    <recommendedName>
        <fullName evidence="17">Choline transporter-like protein</fullName>
    </recommendedName>
</protein>
<evidence type="ECO:0000256" key="16">
    <source>
        <dbReference type="ARBA" id="ARBA00038827"/>
    </source>
</evidence>
<evidence type="ECO:0000256" key="8">
    <source>
        <dbReference type="ARBA" id="ARBA00022692"/>
    </source>
</evidence>
<accession>A0A2J8S0X6</accession>
<comment type="catalytic activity">
    <reaction evidence="15">
        <text>ethanolamine(out) + n H(+)(in) = ethanolamine(in) + n H(+)(out)</text>
        <dbReference type="Rhea" id="RHEA:75467"/>
        <dbReference type="ChEBI" id="CHEBI:15378"/>
        <dbReference type="ChEBI" id="CHEBI:57603"/>
    </reaction>
</comment>
<evidence type="ECO:0000256" key="17">
    <source>
        <dbReference type="RuleBase" id="RU368066"/>
    </source>
</evidence>
<keyword evidence="5" id="KW-0050">Antiport</keyword>
<evidence type="ECO:0000256" key="14">
    <source>
        <dbReference type="ARBA" id="ARBA00035093"/>
    </source>
</evidence>
<dbReference type="AlphaFoldDB" id="A0A2J8S0X6"/>
<sequence length="123" mass="14120">AENKFAKCLMTCLKCCFWCLEKFIKFLNRNAYIMIAIYGTNFCTSARNAFFLLMRNIIRDPGFLLLHPPYQDRAGYSATPQLLLGSYTDGDRWLLLDCTWFLQCLWHVCGHAVPLLLGGPGEE</sequence>